<sequence length="261" mass="28421">MIWAILAVVVVVLVLVLVLLAAKPKRADKPDEEFPYEKRDALFTPAERSFLGVLDQAVGERYRIFGKVRVADVVDVWRRLGRSDSSSAWNRIRSKHFDFLLCAWDDLSVACAIELDDRSHQRADRKARDDFLTGVCHAAGLPLVQVQAQRAYTVSELRDRVLGALGQQGSTGAKTAEVVAPPLVAPVGMPVPDESAGGVAESDGDAEEQAPPCPKCGAPMVRRQARSGSNAGRIFWGCSTYPRCRGMVQDAQEPVPDVVAQ</sequence>
<accession>A0A369CHH4</accession>
<evidence type="ECO:0000259" key="2">
    <source>
        <dbReference type="Pfam" id="PF01396"/>
    </source>
</evidence>
<feature type="region of interest" description="Disordered" evidence="1">
    <location>
        <begin position="193"/>
        <end position="219"/>
    </location>
</feature>
<feature type="domain" description="DNA topoisomerase type IA zn finger" evidence="2">
    <location>
        <begin position="213"/>
        <end position="248"/>
    </location>
</feature>
<evidence type="ECO:0000259" key="3">
    <source>
        <dbReference type="Pfam" id="PF10881"/>
    </source>
</evidence>
<name>A0A369CHH4_9GAMM</name>
<gene>
    <name evidence="4" type="ORF">DFQ59_103262</name>
</gene>
<dbReference type="Gene3D" id="3.30.65.10">
    <property type="entry name" value="Bacterial Topoisomerase I, domain 1"/>
    <property type="match status" value="1"/>
</dbReference>
<dbReference type="GO" id="GO:0005694">
    <property type="term" value="C:chromosome"/>
    <property type="evidence" value="ECO:0007669"/>
    <property type="project" value="InterPro"/>
</dbReference>
<proteinExistence type="predicted"/>
<dbReference type="EMBL" id="QPJY01000003">
    <property type="protein sequence ID" value="RCX31294.1"/>
    <property type="molecule type" value="Genomic_DNA"/>
</dbReference>
<dbReference type="Proteomes" id="UP000252707">
    <property type="component" value="Unassembled WGS sequence"/>
</dbReference>
<evidence type="ECO:0000313" key="5">
    <source>
        <dbReference type="Proteomes" id="UP000252707"/>
    </source>
</evidence>
<dbReference type="PIRSF" id="PIRSF028063">
    <property type="entry name" value="UCP028063"/>
    <property type="match status" value="1"/>
</dbReference>
<dbReference type="GO" id="GO:0003916">
    <property type="term" value="F:DNA topoisomerase activity"/>
    <property type="evidence" value="ECO:0007669"/>
    <property type="project" value="InterPro"/>
</dbReference>
<reference evidence="4 5" key="1">
    <citation type="submission" date="2018-07" db="EMBL/GenBank/DDBJ databases">
        <title>Genomic Encyclopedia of Type Strains, Phase IV (KMG-IV): sequencing the most valuable type-strain genomes for metagenomic binning, comparative biology and taxonomic classification.</title>
        <authorList>
            <person name="Goeker M."/>
        </authorList>
    </citation>
    <scope>NUCLEOTIDE SEQUENCE [LARGE SCALE GENOMIC DNA]</scope>
    <source>
        <strain evidence="4 5">DSM 26407</strain>
    </source>
</reference>
<evidence type="ECO:0000313" key="4">
    <source>
        <dbReference type="EMBL" id="RCX31294.1"/>
    </source>
</evidence>
<comment type="caution">
    <text evidence="4">The sequence shown here is derived from an EMBL/GenBank/DDBJ whole genome shotgun (WGS) entry which is preliminary data.</text>
</comment>
<dbReference type="Pfam" id="PF10881">
    <property type="entry name" value="DUF2726"/>
    <property type="match status" value="1"/>
</dbReference>
<dbReference type="InterPro" id="IPR024402">
    <property type="entry name" value="DUF2726"/>
</dbReference>
<dbReference type="InterPro" id="IPR014538">
    <property type="entry name" value="UCP028063_topo_Znf"/>
</dbReference>
<keyword evidence="5" id="KW-1185">Reference proteome</keyword>
<dbReference type="GO" id="GO:0006265">
    <property type="term" value="P:DNA topological change"/>
    <property type="evidence" value="ECO:0007669"/>
    <property type="project" value="InterPro"/>
</dbReference>
<dbReference type="Pfam" id="PF01396">
    <property type="entry name" value="Zn_ribbon_Top1"/>
    <property type="match status" value="1"/>
</dbReference>
<feature type="domain" description="DUF2726" evidence="3">
    <location>
        <begin position="41"/>
        <end position="161"/>
    </location>
</feature>
<dbReference type="AlphaFoldDB" id="A0A369CHH4"/>
<dbReference type="SUPFAM" id="SSF57783">
    <property type="entry name" value="Zinc beta-ribbon"/>
    <property type="match status" value="1"/>
</dbReference>
<keyword evidence="4" id="KW-0413">Isomerase</keyword>
<organism evidence="4 5">
    <name type="scientific">Thioalbus denitrificans</name>
    <dbReference type="NCBI Taxonomy" id="547122"/>
    <lineage>
        <taxon>Bacteria</taxon>
        <taxon>Pseudomonadati</taxon>
        <taxon>Pseudomonadota</taxon>
        <taxon>Gammaproteobacteria</taxon>
        <taxon>Chromatiales</taxon>
        <taxon>Ectothiorhodospiraceae</taxon>
        <taxon>Thioalbus</taxon>
    </lineage>
</organism>
<evidence type="ECO:0000256" key="1">
    <source>
        <dbReference type="SAM" id="MobiDB-lite"/>
    </source>
</evidence>
<dbReference type="InterPro" id="IPR013498">
    <property type="entry name" value="Topo_IA_Znf"/>
</dbReference>
<dbReference type="GO" id="GO:0003677">
    <property type="term" value="F:DNA binding"/>
    <property type="evidence" value="ECO:0007669"/>
    <property type="project" value="InterPro"/>
</dbReference>
<protein>
    <submittedName>
        <fullName evidence="4">Topoisomerase-like DNA binding C4 zinc finger protein</fullName>
    </submittedName>
</protein>
<dbReference type="RefSeq" id="WP_170142111.1">
    <property type="nucleotide sequence ID" value="NZ_QPJY01000003.1"/>
</dbReference>